<feature type="region of interest" description="Disordered" evidence="1">
    <location>
        <begin position="158"/>
        <end position="219"/>
    </location>
</feature>
<feature type="compositionally biased region" description="Low complexity" evidence="1">
    <location>
        <begin position="208"/>
        <end position="219"/>
    </location>
</feature>
<protein>
    <submittedName>
        <fullName evidence="2">Uncharacterized protein</fullName>
    </submittedName>
</protein>
<keyword evidence="3" id="KW-1185">Reference proteome</keyword>
<dbReference type="Proteomes" id="UP000604825">
    <property type="component" value="Unassembled WGS sequence"/>
</dbReference>
<evidence type="ECO:0000313" key="2">
    <source>
        <dbReference type="EMBL" id="CAD6265433.1"/>
    </source>
</evidence>
<accession>A0A811R5X9</accession>
<evidence type="ECO:0000256" key="1">
    <source>
        <dbReference type="SAM" id="MobiDB-lite"/>
    </source>
</evidence>
<feature type="compositionally biased region" description="Basic and acidic residues" evidence="1">
    <location>
        <begin position="159"/>
        <end position="181"/>
    </location>
</feature>
<gene>
    <name evidence="2" type="ORF">NCGR_LOCUS48738</name>
</gene>
<reference evidence="2" key="1">
    <citation type="submission" date="2020-10" db="EMBL/GenBank/DDBJ databases">
        <authorList>
            <person name="Han B."/>
            <person name="Lu T."/>
            <person name="Zhao Q."/>
            <person name="Huang X."/>
            <person name="Zhao Y."/>
        </authorList>
    </citation>
    <scope>NUCLEOTIDE SEQUENCE</scope>
</reference>
<evidence type="ECO:0000313" key="3">
    <source>
        <dbReference type="Proteomes" id="UP000604825"/>
    </source>
</evidence>
<feature type="compositionally biased region" description="Acidic residues" evidence="1">
    <location>
        <begin position="182"/>
        <end position="198"/>
    </location>
</feature>
<organism evidence="2 3">
    <name type="scientific">Miscanthus lutarioriparius</name>
    <dbReference type="NCBI Taxonomy" id="422564"/>
    <lineage>
        <taxon>Eukaryota</taxon>
        <taxon>Viridiplantae</taxon>
        <taxon>Streptophyta</taxon>
        <taxon>Embryophyta</taxon>
        <taxon>Tracheophyta</taxon>
        <taxon>Spermatophyta</taxon>
        <taxon>Magnoliopsida</taxon>
        <taxon>Liliopsida</taxon>
        <taxon>Poales</taxon>
        <taxon>Poaceae</taxon>
        <taxon>PACMAD clade</taxon>
        <taxon>Panicoideae</taxon>
        <taxon>Andropogonodae</taxon>
        <taxon>Andropogoneae</taxon>
        <taxon>Saccharinae</taxon>
        <taxon>Miscanthus</taxon>
    </lineage>
</organism>
<dbReference type="AlphaFoldDB" id="A0A811R5X9"/>
<proteinExistence type="predicted"/>
<dbReference type="EMBL" id="CAJGYO010000013">
    <property type="protein sequence ID" value="CAD6265433.1"/>
    <property type="molecule type" value="Genomic_DNA"/>
</dbReference>
<name>A0A811R5X9_9POAL</name>
<sequence length="271" mass="30221">MRQKQRGGRETDLVPLLEHVVVVLFVGPELLHELRVLEEGDERGGGLLERPEPGDDLGAALDHVLGDVVGAVEGLVDVHGIVDHVGAAEEADLGLQELRLRVELPLLEELQQREHQVPVQLRCHQRREVVLRQGWCSELSPSCLPEAARVRVPFGLEEGSSRTCEDDDKKEQERRPERGEMEPEETEWDGEWEEEPEEERGSAERPAEASPSSPVAAAAAGEGVQRPLWCWARVLSGLGEEEIGSLWFLQTPIIQPTRVDVERAHVHVTCK</sequence>
<comment type="caution">
    <text evidence="2">The sequence shown here is derived from an EMBL/GenBank/DDBJ whole genome shotgun (WGS) entry which is preliminary data.</text>
</comment>